<accession>A0AAD8EN23</accession>
<evidence type="ECO:0000313" key="3">
    <source>
        <dbReference type="Proteomes" id="UP001233999"/>
    </source>
</evidence>
<gene>
    <name evidence="2" type="ORF">L9F63_013227</name>
</gene>
<keyword evidence="1" id="KW-1133">Transmembrane helix</keyword>
<dbReference type="EMBL" id="JASPKZ010002328">
    <property type="protein sequence ID" value="KAJ9595587.1"/>
    <property type="molecule type" value="Genomic_DNA"/>
</dbReference>
<feature type="non-terminal residue" evidence="2">
    <location>
        <position position="1"/>
    </location>
</feature>
<keyword evidence="1" id="KW-0812">Transmembrane</keyword>
<keyword evidence="3" id="KW-1185">Reference proteome</keyword>
<dbReference type="AlphaFoldDB" id="A0AAD8EN23"/>
<reference evidence="2" key="2">
    <citation type="submission" date="2023-05" db="EMBL/GenBank/DDBJ databases">
        <authorList>
            <person name="Fouks B."/>
        </authorList>
    </citation>
    <scope>NUCLEOTIDE SEQUENCE</scope>
    <source>
        <strain evidence="2">Stay&amp;Tobe</strain>
        <tissue evidence="2">Testes</tissue>
    </source>
</reference>
<feature type="non-terminal residue" evidence="2">
    <location>
        <position position="71"/>
    </location>
</feature>
<name>A0AAD8EN23_DIPPU</name>
<evidence type="ECO:0000256" key="1">
    <source>
        <dbReference type="SAM" id="Phobius"/>
    </source>
</evidence>
<feature type="transmembrane region" description="Helical" evidence="1">
    <location>
        <begin position="48"/>
        <end position="70"/>
    </location>
</feature>
<dbReference type="Proteomes" id="UP001233999">
    <property type="component" value="Unassembled WGS sequence"/>
</dbReference>
<sequence length="71" mass="8056">FPITAKCAALAPPSVSCLIHYMFPYVATISNVFHVLCYALNRSHELHILQIISLLYFSQINTLFTIIHMFG</sequence>
<evidence type="ECO:0000313" key="2">
    <source>
        <dbReference type="EMBL" id="KAJ9595587.1"/>
    </source>
</evidence>
<feature type="transmembrane region" description="Helical" evidence="1">
    <location>
        <begin position="22"/>
        <end position="41"/>
    </location>
</feature>
<comment type="caution">
    <text evidence="2">The sequence shown here is derived from an EMBL/GenBank/DDBJ whole genome shotgun (WGS) entry which is preliminary data.</text>
</comment>
<proteinExistence type="predicted"/>
<organism evidence="2 3">
    <name type="scientific">Diploptera punctata</name>
    <name type="common">Pacific beetle cockroach</name>
    <dbReference type="NCBI Taxonomy" id="6984"/>
    <lineage>
        <taxon>Eukaryota</taxon>
        <taxon>Metazoa</taxon>
        <taxon>Ecdysozoa</taxon>
        <taxon>Arthropoda</taxon>
        <taxon>Hexapoda</taxon>
        <taxon>Insecta</taxon>
        <taxon>Pterygota</taxon>
        <taxon>Neoptera</taxon>
        <taxon>Polyneoptera</taxon>
        <taxon>Dictyoptera</taxon>
        <taxon>Blattodea</taxon>
        <taxon>Blaberoidea</taxon>
        <taxon>Blaberidae</taxon>
        <taxon>Diplopterinae</taxon>
        <taxon>Diploptera</taxon>
    </lineage>
</organism>
<protein>
    <submittedName>
        <fullName evidence="2">Uncharacterized protein</fullName>
    </submittedName>
</protein>
<keyword evidence="1" id="KW-0472">Membrane</keyword>
<reference evidence="2" key="1">
    <citation type="journal article" date="2023" name="IScience">
        <title>Live-bearing cockroach genome reveals convergent evolutionary mechanisms linked to viviparity in insects and beyond.</title>
        <authorList>
            <person name="Fouks B."/>
            <person name="Harrison M.C."/>
            <person name="Mikhailova A.A."/>
            <person name="Marchal E."/>
            <person name="English S."/>
            <person name="Carruthers M."/>
            <person name="Jennings E.C."/>
            <person name="Chiamaka E.L."/>
            <person name="Frigard R.A."/>
            <person name="Pippel M."/>
            <person name="Attardo G.M."/>
            <person name="Benoit J.B."/>
            <person name="Bornberg-Bauer E."/>
            <person name="Tobe S.S."/>
        </authorList>
    </citation>
    <scope>NUCLEOTIDE SEQUENCE</scope>
    <source>
        <strain evidence="2">Stay&amp;Tobe</strain>
    </source>
</reference>